<protein>
    <submittedName>
        <fullName evidence="2">Uncharacterized protein</fullName>
    </submittedName>
</protein>
<accession>A0A8J7QCY8</accession>
<reference evidence="2" key="1">
    <citation type="submission" date="2021-03" db="EMBL/GenBank/DDBJ databases">
        <authorList>
            <person name="Wang G."/>
        </authorList>
    </citation>
    <scope>NUCLEOTIDE SEQUENCE</scope>
    <source>
        <strain evidence="2">KCTC 12899</strain>
    </source>
</reference>
<proteinExistence type="predicted"/>
<feature type="compositionally biased region" description="Basic and acidic residues" evidence="1">
    <location>
        <begin position="12"/>
        <end position="41"/>
    </location>
</feature>
<evidence type="ECO:0000313" key="2">
    <source>
        <dbReference type="EMBL" id="MBO1321135.1"/>
    </source>
</evidence>
<dbReference type="Proteomes" id="UP000664417">
    <property type="component" value="Unassembled WGS sequence"/>
</dbReference>
<name>A0A8J7QCY8_9BACT</name>
<evidence type="ECO:0000256" key="1">
    <source>
        <dbReference type="SAM" id="MobiDB-lite"/>
    </source>
</evidence>
<evidence type="ECO:0000313" key="3">
    <source>
        <dbReference type="Proteomes" id="UP000664417"/>
    </source>
</evidence>
<dbReference type="EMBL" id="JAFREP010000022">
    <property type="protein sequence ID" value="MBO1321135.1"/>
    <property type="molecule type" value="Genomic_DNA"/>
</dbReference>
<comment type="caution">
    <text evidence="2">The sequence shown here is derived from an EMBL/GenBank/DDBJ whole genome shotgun (WGS) entry which is preliminary data.</text>
</comment>
<dbReference type="RefSeq" id="WP_207861110.1">
    <property type="nucleotide sequence ID" value="NZ_JAFREP010000022.1"/>
</dbReference>
<dbReference type="AlphaFoldDB" id="A0A8J7QCY8"/>
<keyword evidence="3" id="KW-1185">Reference proteome</keyword>
<sequence>MEISGNSSDGLLRPRLDRPNGREPSAARRAQEAEQARLEERGELRQDVFKEVRRLPDADEEVEIAEVREERGDQSILVAVKVVKEKIPLQADEAARAQANLDPSRIAQLLAE</sequence>
<organism evidence="2 3">
    <name type="scientific">Acanthopleuribacter pedis</name>
    <dbReference type="NCBI Taxonomy" id="442870"/>
    <lineage>
        <taxon>Bacteria</taxon>
        <taxon>Pseudomonadati</taxon>
        <taxon>Acidobacteriota</taxon>
        <taxon>Holophagae</taxon>
        <taxon>Acanthopleuribacterales</taxon>
        <taxon>Acanthopleuribacteraceae</taxon>
        <taxon>Acanthopleuribacter</taxon>
    </lineage>
</organism>
<feature type="region of interest" description="Disordered" evidence="1">
    <location>
        <begin position="1"/>
        <end position="41"/>
    </location>
</feature>
<gene>
    <name evidence="2" type="ORF">J3U88_21830</name>
</gene>